<keyword evidence="4 6" id="KW-0503">Monooxygenase</keyword>
<keyword evidence="3 5" id="KW-0408">Iron</keyword>
<evidence type="ECO:0000256" key="3">
    <source>
        <dbReference type="ARBA" id="ARBA00023004"/>
    </source>
</evidence>
<dbReference type="Gene3D" id="1.10.630.10">
    <property type="entry name" value="Cytochrome P450"/>
    <property type="match status" value="1"/>
</dbReference>
<comment type="cofactor">
    <cofactor evidence="5">
        <name>heme</name>
        <dbReference type="ChEBI" id="CHEBI:30413"/>
    </cofactor>
</comment>
<evidence type="ECO:0000256" key="4">
    <source>
        <dbReference type="ARBA" id="ARBA00023033"/>
    </source>
</evidence>
<dbReference type="InterPro" id="IPR050182">
    <property type="entry name" value="Cytochrome_P450_fam2"/>
</dbReference>
<proteinExistence type="inferred from homology"/>
<dbReference type="PROSITE" id="PS00086">
    <property type="entry name" value="CYTOCHROME_P450"/>
    <property type="match status" value="1"/>
</dbReference>
<sequence>MNLSRRAKEDTEVAGYRIPKGTSVTAQVSLIMSDDKYFKESVKFDPSRYLNGAKIEQQVVPFGMGKRACLGEALARAELYLIIGNFLLRYSLTADPAHMPSMLGKSKVGIVRKTTPYNIIFSKF</sequence>
<dbReference type="GO" id="GO:0006805">
    <property type="term" value="P:xenobiotic metabolic process"/>
    <property type="evidence" value="ECO:0007669"/>
    <property type="project" value="TreeGrafter"/>
</dbReference>
<dbReference type="AlphaFoldDB" id="A0A368G524"/>
<comment type="caution">
    <text evidence="7">The sequence shown here is derived from an EMBL/GenBank/DDBJ whole genome shotgun (WGS) entry which is preliminary data.</text>
</comment>
<dbReference type="PRINTS" id="PR00463">
    <property type="entry name" value="EP450I"/>
</dbReference>
<dbReference type="EMBL" id="JOJR01000337">
    <property type="protein sequence ID" value="RCN39452.1"/>
    <property type="molecule type" value="Genomic_DNA"/>
</dbReference>
<dbReference type="PANTHER" id="PTHR24300:SF375">
    <property type="entry name" value="CYTOCHROME P450 FAMILY"/>
    <property type="match status" value="1"/>
</dbReference>
<evidence type="ECO:0008006" key="9">
    <source>
        <dbReference type="Google" id="ProtNLM"/>
    </source>
</evidence>
<organism evidence="7 8">
    <name type="scientific">Ancylostoma caninum</name>
    <name type="common">Dog hookworm</name>
    <dbReference type="NCBI Taxonomy" id="29170"/>
    <lineage>
        <taxon>Eukaryota</taxon>
        <taxon>Metazoa</taxon>
        <taxon>Ecdysozoa</taxon>
        <taxon>Nematoda</taxon>
        <taxon>Chromadorea</taxon>
        <taxon>Rhabditida</taxon>
        <taxon>Rhabditina</taxon>
        <taxon>Rhabditomorpha</taxon>
        <taxon>Strongyloidea</taxon>
        <taxon>Ancylostomatidae</taxon>
        <taxon>Ancylostomatinae</taxon>
        <taxon>Ancylostoma</taxon>
    </lineage>
</organism>
<dbReference type="SUPFAM" id="SSF48264">
    <property type="entry name" value="Cytochrome P450"/>
    <property type="match status" value="1"/>
</dbReference>
<dbReference type="GO" id="GO:0005506">
    <property type="term" value="F:iron ion binding"/>
    <property type="evidence" value="ECO:0007669"/>
    <property type="project" value="InterPro"/>
</dbReference>
<dbReference type="InterPro" id="IPR001128">
    <property type="entry name" value="Cyt_P450"/>
</dbReference>
<evidence type="ECO:0000256" key="6">
    <source>
        <dbReference type="RuleBase" id="RU000461"/>
    </source>
</evidence>
<keyword evidence="8" id="KW-1185">Reference proteome</keyword>
<dbReference type="Proteomes" id="UP000252519">
    <property type="component" value="Unassembled WGS sequence"/>
</dbReference>
<evidence type="ECO:0000256" key="2">
    <source>
        <dbReference type="ARBA" id="ARBA00022723"/>
    </source>
</evidence>
<evidence type="ECO:0000256" key="5">
    <source>
        <dbReference type="PIRSR" id="PIRSR602401-1"/>
    </source>
</evidence>
<dbReference type="GO" id="GO:0020037">
    <property type="term" value="F:heme binding"/>
    <property type="evidence" value="ECO:0007669"/>
    <property type="project" value="InterPro"/>
</dbReference>
<reference evidence="7 8" key="1">
    <citation type="submission" date="2014-10" db="EMBL/GenBank/DDBJ databases">
        <title>Draft genome of the hookworm Ancylostoma caninum.</title>
        <authorList>
            <person name="Mitreva M."/>
        </authorList>
    </citation>
    <scope>NUCLEOTIDE SEQUENCE [LARGE SCALE GENOMIC DNA]</scope>
    <source>
        <strain evidence="7 8">Baltimore</strain>
    </source>
</reference>
<dbReference type="InterPro" id="IPR017972">
    <property type="entry name" value="Cyt_P450_CS"/>
</dbReference>
<dbReference type="Pfam" id="PF00067">
    <property type="entry name" value="p450"/>
    <property type="match status" value="1"/>
</dbReference>
<gene>
    <name evidence="7" type="ORF">ANCCAN_14608</name>
</gene>
<evidence type="ECO:0000313" key="8">
    <source>
        <dbReference type="Proteomes" id="UP000252519"/>
    </source>
</evidence>
<dbReference type="GO" id="GO:0006082">
    <property type="term" value="P:organic acid metabolic process"/>
    <property type="evidence" value="ECO:0007669"/>
    <property type="project" value="TreeGrafter"/>
</dbReference>
<dbReference type="STRING" id="29170.A0A368G524"/>
<keyword evidence="2 5" id="KW-0479">Metal-binding</keyword>
<evidence type="ECO:0000256" key="1">
    <source>
        <dbReference type="ARBA" id="ARBA00010617"/>
    </source>
</evidence>
<evidence type="ECO:0000313" key="7">
    <source>
        <dbReference type="EMBL" id="RCN39452.1"/>
    </source>
</evidence>
<protein>
    <recommendedName>
        <fullName evidence="9">Unspecific monooxygenase</fullName>
    </recommendedName>
</protein>
<keyword evidence="6" id="KW-0560">Oxidoreductase</keyword>
<dbReference type="PANTHER" id="PTHR24300">
    <property type="entry name" value="CYTOCHROME P450 508A4-RELATED"/>
    <property type="match status" value="1"/>
</dbReference>
<dbReference type="InterPro" id="IPR036396">
    <property type="entry name" value="Cyt_P450_sf"/>
</dbReference>
<feature type="binding site" description="axial binding residue" evidence="5">
    <location>
        <position position="69"/>
    </location>
    <ligand>
        <name>heme</name>
        <dbReference type="ChEBI" id="CHEBI:30413"/>
    </ligand>
    <ligandPart>
        <name>Fe</name>
        <dbReference type="ChEBI" id="CHEBI:18248"/>
    </ligandPart>
</feature>
<comment type="similarity">
    <text evidence="1 6">Belongs to the cytochrome P450 family.</text>
</comment>
<dbReference type="GO" id="GO:0016712">
    <property type="term" value="F:oxidoreductase activity, acting on paired donors, with incorporation or reduction of molecular oxygen, reduced flavin or flavoprotein as one donor, and incorporation of one atom of oxygen"/>
    <property type="evidence" value="ECO:0007669"/>
    <property type="project" value="TreeGrafter"/>
</dbReference>
<dbReference type="OrthoDB" id="2789670at2759"/>
<accession>A0A368G524</accession>
<name>A0A368G524_ANCCA</name>
<keyword evidence="5 6" id="KW-0349">Heme</keyword>
<dbReference type="GO" id="GO:0005737">
    <property type="term" value="C:cytoplasm"/>
    <property type="evidence" value="ECO:0007669"/>
    <property type="project" value="TreeGrafter"/>
</dbReference>
<dbReference type="InterPro" id="IPR002401">
    <property type="entry name" value="Cyt_P450_E_grp-I"/>
</dbReference>